<evidence type="ECO:0000256" key="4">
    <source>
        <dbReference type="ARBA" id="ARBA00023002"/>
    </source>
</evidence>
<dbReference type="Gene3D" id="3.30.465.10">
    <property type="match status" value="1"/>
</dbReference>
<proteinExistence type="inferred from homology"/>
<feature type="signal peptide" evidence="5">
    <location>
        <begin position="1"/>
        <end position="24"/>
    </location>
</feature>
<dbReference type="InterPro" id="IPR050416">
    <property type="entry name" value="FAD-linked_Oxidoreductase"/>
</dbReference>
<dbReference type="InterPro" id="IPR016169">
    <property type="entry name" value="FAD-bd_PCMH_sub2"/>
</dbReference>
<keyword evidence="5" id="KW-0732">Signal</keyword>
<name>A0A0B7KGF4_BIOOC</name>
<evidence type="ECO:0000256" key="5">
    <source>
        <dbReference type="SAM" id="SignalP"/>
    </source>
</evidence>
<evidence type="ECO:0000256" key="2">
    <source>
        <dbReference type="ARBA" id="ARBA00022630"/>
    </source>
</evidence>
<dbReference type="AlphaFoldDB" id="A0A0B7KGF4"/>
<comment type="similarity">
    <text evidence="1">Belongs to the oxygen-dependent FAD-linked oxidoreductase family.</text>
</comment>
<dbReference type="GO" id="GO:0071949">
    <property type="term" value="F:FAD binding"/>
    <property type="evidence" value="ECO:0007669"/>
    <property type="project" value="InterPro"/>
</dbReference>
<dbReference type="SUPFAM" id="SSF56176">
    <property type="entry name" value="FAD-binding/transporter-associated domain-like"/>
    <property type="match status" value="1"/>
</dbReference>
<dbReference type="GO" id="GO:0016491">
    <property type="term" value="F:oxidoreductase activity"/>
    <property type="evidence" value="ECO:0007669"/>
    <property type="project" value="UniProtKB-KW"/>
</dbReference>
<keyword evidence="3" id="KW-0274">FAD</keyword>
<dbReference type="InterPro" id="IPR006094">
    <property type="entry name" value="Oxid_FAD_bind_N"/>
</dbReference>
<protein>
    <recommendedName>
        <fullName evidence="6">FAD-binding PCMH-type domain-containing protein</fullName>
    </recommendedName>
</protein>
<feature type="domain" description="FAD-binding PCMH-type" evidence="6">
    <location>
        <begin position="77"/>
        <end position="250"/>
    </location>
</feature>
<gene>
    <name evidence="7" type="ORF">BN869_000010058_1</name>
</gene>
<accession>A0A0B7KGF4</accession>
<dbReference type="InterPro" id="IPR036318">
    <property type="entry name" value="FAD-bd_PCMH-like_sf"/>
</dbReference>
<sequence length="538" mass="58650">METSFVSFWSLLTLVSSFVLHAQAAPSQNTFEVCDTLYASYSRNLVWDPLGPNASKTVLNSTLYYDTNVNYWNLRSKRNRAACIFYPSSAEEVSFAIQTLNKYPDVHFALKCSGHNPNLGFSSVNEGVLLAFDPNFKYSIPSDDGKLVRVGAGAKWEDVYASLDSLGRAVVGGRLGNVGVTGFTLGGGLSHLSPQYGLACDNVVNIKCVLANGTITNANATSNPELFFALKGGGNQFAVITEFTFKTYEVGDKGQIWGGIRTYSADKHAAILSAISNFTANTEDGKAALIPTFNFFGLLGVNIPAIIVFYFYDGPQMPQGIFDELNAIPSLYDGTRKRTIANLVQDLFAGDLEGLGFQIAFGSFPNMPISDMSSFLQDHFDEANELASKAALEDVLDFRLLTFTLQPFSRLISQASIDAGGNALGVTPEAGDKIWVEYNVAWASPACDEDCPAFAKTAADTFQQLHKTKYSGIYPTNYKSGDLEYLSYNPLFMNDAISGQDVLKSYGDANYNRLKSTHLAYDPEGLLSSRQKGFTFSQ</sequence>
<keyword evidence="2" id="KW-0285">Flavoprotein</keyword>
<feature type="chain" id="PRO_5002118582" description="FAD-binding PCMH-type domain-containing protein" evidence="5">
    <location>
        <begin position="25"/>
        <end position="538"/>
    </location>
</feature>
<dbReference type="Pfam" id="PF01565">
    <property type="entry name" value="FAD_binding_4"/>
    <property type="match status" value="1"/>
</dbReference>
<keyword evidence="4" id="KW-0560">Oxidoreductase</keyword>
<dbReference type="PROSITE" id="PS51387">
    <property type="entry name" value="FAD_PCMH"/>
    <property type="match status" value="1"/>
</dbReference>
<dbReference type="PANTHER" id="PTHR42973:SF13">
    <property type="entry name" value="FAD-BINDING PCMH-TYPE DOMAIN-CONTAINING PROTEIN"/>
    <property type="match status" value="1"/>
</dbReference>
<dbReference type="PANTHER" id="PTHR42973">
    <property type="entry name" value="BINDING OXIDOREDUCTASE, PUTATIVE (AFU_ORTHOLOGUE AFUA_1G17690)-RELATED"/>
    <property type="match status" value="1"/>
</dbReference>
<dbReference type="EMBL" id="CDPU01000039">
    <property type="protein sequence ID" value="CEO54000.1"/>
    <property type="molecule type" value="Genomic_DNA"/>
</dbReference>
<dbReference type="InterPro" id="IPR016166">
    <property type="entry name" value="FAD-bd_PCMH"/>
</dbReference>
<organism evidence="7">
    <name type="scientific">Bionectria ochroleuca</name>
    <name type="common">Gliocladium roseum</name>
    <dbReference type="NCBI Taxonomy" id="29856"/>
    <lineage>
        <taxon>Eukaryota</taxon>
        <taxon>Fungi</taxon>
        <taxon>Dikarya</taxon>
        <taxon>Ascomycota</taxon>
        <taxon>Pezizomycotina</taxon>
        <taxon>Sordariomycetes</taxon>
        <taxon>Hypocreomycetidae</taxon>
        <taxon>Hypocreales</taxon>
        <taxon>Bionectriaceae</taxon>
        <taxon>Clonostachys</taxon>
    </lineage>
</organism>
<evidence type="ECO:0000256" key="3">
    <source>
        <dbReference type="ARBA" id="ARBA00022827"/>
    </source>
</evidence>
<evidence type="ECO:0000313" key="7">
    <source>
        <dbReference type="EMBL" id="CEO54000.1"/>
    </source>
</evidence>
<evidence type="ECO:0000256" key="1">
    <source>
        <dbReference type="ARBA" id="ARBA00005466"/>
    </source>
</evidence>
<reference evidence="7" key="1">
    <citation type="submission" date="2015-01" db="EMBL/GenBank/DDBJ databases">
        <authorList>
            <person name="Durling Mikael"/>
        </authorList>
    </citation>
    <scope>NUCLEOTIDE SEQUENCE</scope>
</reference>
<evidence type="ECO:0000259" key="6">
    <source>
        <dbReference type="PROSITE" id="PS51387"/>
    </source>
</evidence>